<dbReference type="PANTHER" id="PTHR21381:SF3">
    <property type="entry name" value="SGC REGION PROTEIN SGCQ-RELATED"/>
    <property type="match status" value="1"/>
</dbReference>
<dbReference type="PANTHER" id="PTHR21381">
    <property type="entry name" value="ZGC:162297"/>
    <property type="match status" value="1"/>
</dbReference>
<accession>A0A1C6JBC8</accession>
<evidence type="ECO:0000313" key="2">
    <source>
        <dbReference type="EMBL" id="SCJ79281.1"/>
    </source>
</evidence>
<dbReference type="Pfam" id="PF03437">
    <property type="entry name" value="BtpA"/>
    <property type="match status" value="1"/>
</dbReference>
<dbReference type="InterPro" id="IPR005137">
    <property type="entry name" value="BtpA"/>
</dbReference>
<comment type="similarity">
    <text evidence="1">Belongs to the BtpA family.</text>
</comment>
<dbReference type="AlphaFoldDB" id="A0A1C6JBC8"/>
<organism evidence="2">
    <name type="scientific">uncultured Anaerotruncus sp</name>
    <dbReference type="NCBI Taxonomy" id="905011"/>
    <lineage>
        <taxon>Bacteria</taxon>
        <taxon>Bacillati</taxon>
        <taxon>Bacillota</taxon>
        <taxon>Clostridia</taxon>
        <taxon>Eubacteriales</taxon>
        <taxon>Oscillospiraceae</taxon>
        <taxon>Anaerotruncus</taxon>
        <taxon>environmental samples</taxon>
    </lineage>
</organism>
<sequence>MKNKNFLDLFAHDKPIMAMLHLKGETADERFERAVRELDLLLAGGADAVIVEDYFGTADDVERVLRYIAAQRPDIVYGVNILHDYRRAFSLAAQYGVKFIQIDSMAGHLKPEDDGAYGEEINDLRRQSDAFLIGGVRFKYQPYLSGRSLEEDMDIALGRCDAIVVTGTGTGIATDIEKIREFRQLIGDRAPLVIGAGLTPESCGEQFAHADAAIVGSYFKDTYKDTGDVDPAHVKTFMDAVRAVRSR</sequence>
<reference evidence="2" key="1">
    <citation type="submission" date="2015-09" db="EMBL/GenBank/DDBJ databases">
        <authorList>
            <consortium name="Pathogen Informatics"/>
        </authorList>
    </citation>
    <scope>NUCLEOTIDE SEQUENCE</scope>
    <source>
        <strain evidence="2">2789STDY5834896</strain>
    </source>
</reference>
<dbReference type="SUPFAM" id="SSF51366">
    <property type="entry name" value="Ribulose-phoshate binding barrel"/>
    <property type="match status" value="1"/>
</dbReference>
<dbReference type="InterPro" id="IPR011060">
    <property type="entry name" value="RibuloseP-bd_barrel"/>
</dbReference>
<dbReference type="EMBL" id="FMHG01000001">
    <property type="protein sequence ID" value="SCJ79281.1"/>
    <property type="molecule type" value="Genomic_DNA"/>
</dbReference>
<protein>
    <submittedName>
        <fullName evidence="2">Putative sgc region protein SgcQ</fullName>
    </submittedName>
</protein>
<dbReference type="Gene3D" id="3.20.20.70">
    <property type="entry name" value="Aldolase class I"/>
    <property type="match status" value="1"/>
</dbReference>
<dbReference type="InterPro" id="IPR013785">
    <property type="entry name" value="Aldolase_TIM"/>
</dbReference>
<evidence type="ECO:0000256" key="1">
    <source>
        <dbReference type="ARBA" id="ARBA00006007"/>
    </source>
</evidence>
<gene>
    <name evidence="2" type="primary">sgcQ_3</name>
    <name evidence="2" type="ORF">SAMEA3545359_02054</name>
</gene>
<name>A0A1C6JBC8_9FIRM</name>
<proteinExistence type="inferred from homology"/>